<organism evidence="4 5">
    <name type="scientific">Paramuricea clavata</name>
    <name type="common">Red gorgonian</name>
    <name type="synonym">Violescent sea-whip</name>
    <dbReference type="NCBI Taxonomy" id="317549"/>
    <lineage>
        <taxon>Eukaryota</taxon>
        <taxon>Metazoa</taxon>
        <taxon>Cnidaria</taxon>
        <taxon>Anthozoa</taxon>
        <taxon>Octocorallia</taxon>
        <taxon>Malacalcyonacea</taxon>
        <taxon>Plexauridae</taxon>
        <taxon>Paramuricea</taxon>
    </lineage>
</organism>
<accession>A0A7D9KC55</accession>
<evidence type="ECO:0000259" key="3">
    <source>
        <dbReference type="Pfam" id="PF04548"/>
    </source>
</evidence>
<comment type="caution">
    <text evidence="4">The sequence shown here is derived from an EMBL/GenBank/DDBJ whole genome shotgun (WGS) entry which is preliminary data.</text>
</comment>
<comment type="similarity">
    <text evidence="1">Belongs to the TRAFAC class TrmE-Era-EngA-EngB-Septin-like GTPase superfamily. AIG1/Toc34/Toc159-like paraseptin GTPase family. IAN subfamily.</text>
</comment>
<protein>
    <submittedName>
        <fullName evidence="4">GTP-binding A</fullName>
    </submittedName>
</protein>
<dbReference type="SUPFAM" id="SSF52540">
    <property type="entry name" value="P-loop containing nucleoside triphosphate hydrolases"/>
    <property type="match status" value="1"/>
</dbReference>
<dbReference type="InterPro" id="IPR006703">
    <property type="entry name" value="G_AIG1"/>
</dbReference>
<reference evidence="4" key="1">
    <citation type="submission" date="2020-04" db="EMBL/GenBank/DDBJ databases">
        <authorList>
            <person name="Alioto T."/>
            <person name="Alioto T."/>
            <person name="Gomez Garrido J."/>
        </authorList>
    </citation>
    <scope>NUCLEOTIDE SEQUENCE</scope>
    <source>
        <strain evidence="4">A484AB</strain>
    </source>
</reference>
<evidence type="ECO:0000313" key="4">
    <source>
        <dbReference type="EMBL" id="CAB4043193.1"/>
    </source>
</evidence>
<keyword evidence="5" id="KW-1185">Reference proteome</keyword>
<dbReference type="OrthoDB" id="5985928at2759"/>
<evidence type="ECO:0000256" key="2">
    <source>
        <dbReference type="ARBA" id="ARBA00022741"/>
    </source>
</evidence>
<proteinExistence type="inferred from homology"/>
<dbReference type="AlphaFoldDB" id="A0A7D9KC55"/>
<evidence type="ECO:0000256" key="1">
    <source>
        <dbReference type="ARBA" id="ARBA00008535"/>
    </source>
</evidence>
<dbReference type="GO" id="GO:0005525">
    <property type="term" value="F:GTP binding"/>
    <property type="evidence" value="ECO:0007669"/>
    <property type="project" value="InterPro"/>
</dbReference>
<sequence length="298" mass="32793">MNSSTDNLERCAQRTSILLIGSSGAGKSATINHLLETGKGNVVAKTGKFKPETKTTSEILVTIDDHDHEASDLTLGVIDTPGLNDPRGLKQDACNLYSTKHFFETHPLYSKTKCSPNLIFLLVSANDHRIEGNNSGLAKSLRALKELDIVDKHRPNVVAVLTFCCSVPHFDVSQWEAMMKEKKVIISRNICEALGIQAPVVLLENDKDSNNLANDGDFTLLPNNMRQPENLHKTCRMVLEKNGDHYGLSTFNACFAKPNAEKPRAVLRHNVKANDISKHTLSKDEEDLLNVLRGGAKG</sequence>
<feature type="non-terminal residue" evidence="4">
    <location>
        <position position="298"/>
    </location>
</feature>
<gene>
    <name evidence="4" type="ORF">PACLA_8A031364</name>
</gene>
<feature type="domain" description="AIG1-type G" evidence="3">
    <location>
        <begin position="16"/>
        <end position="94"/>
    </location>
</feature>
<dbReference type="EMBL" id="CACRXK020031744">
    <property type="protein sequence ID" value="CAB4043193.1"/>
    <property type="molecule type" value="Genomic_DNA"/>
</dbReference>
<dbReference type="Proteomes" id="UP001152795">
    <property type="component" value="Unassembled WGS sequence"/>
</dbReference>
<dbReference type="Gene3D" id="3.40.50.300">
    <property type="entry name" value="P-loop containing nucleotide triphosphate hydrolases"/>
    <property type="match status" value="1"/>
</dbReference>
<keyword evidence="2" id="KW-0547">Nucleotide-binding</keyword>
<dbReference type="Pfam" id="PF04548">
    <property type="entry name" value="AIG1"/>
    <property type="match status" value="1"/>
</dbReference>
<dbReference type="InterPro" id="IPR027417">
    <property type="entry name" value="P-loop_NTPase"/>
</dbReference>
<evidence type="ECO:0000313" key="5">
    <source>
        <dbReference type="Proteomes" id="UP001152795"/>
    </source>
</evidence>
<name>A0A7D9KC55_PARCT</name>